<dbReference type="EMBL" id="LAZR01010839">
    <property type="protein sequence ID" value="KKM64763.1"/>
    <property type="molecule type" value="Genomic_DNA"/>
</dbReference>
<organism evidence="1">
    <name type="scientific">marine sediment metagenome</name>
    <dbReference type="NCBI Taxonomy" id="412755"/>
    <lineage>
        <taxon>unclassified sequences</taxon>
        <taxon>metagenomes</taxon>
        <taxon>ecological metagenomes</taxon>
    </lineage>
</organism>
<reference evidence="1" key="1">
    <citation type="journal article" date="2015" name="Nature">
        <title>Complex archaea that bridge the gap between prokaryotes and eukaryotes.</title>
        <authorList>
            <person name="Spang A."/>
            <person name="Saw J.H."/>
            <person name="Jorgensen S.L."/>
            <person name="Zaremba-Niedzwiedzka K."/>
            <person name="Martijn J."/>
            <person name="Lind A.E."/>
            <person name="van Eijk R."/>
            <person name="Schleper C."/>
            <person name="Guy L."/>
            <person name="Ettema T.J."/>
        </authorList>
    </citation>
    <scope>NUCLEOTIDE SEQUENCE</scope>
</reference>
<comment type="caution">
    <text evidence="1">The sequence shown here is derived from an EMBL/GenBank/DDBJ whole genome shotgun (WGS) entry which is preliminary data.</text>
</comment>
<protein>
    <submittedName>
        <fullName evidence="1">Uncharacterized protein</fullName>
    </submittedName>
</protein>
<evidence type="ECO:0000313" key="1">
    <source>
        <dbReference type="EMBL" id="KKM64763.1"/>
    </source>
</evidence>
<proteinExistence type="predicted"/>
<feature type="non-terminal residue" evidence="1">
    <location>
        <position position="41"/>
    </location>
</feature>
<sequence>MKTRKRGLFFLFTVLFTPLFIAGTGLSNSITLEDAAKMALA</sequence>
<name>A0A0F9J5H6_9ZZZZ</name>
<gene>
    <name evidence="1" type="ORF">LCGC14_1498070</name>
</gene>
<accession>A0A0F9J5H6</accession>
<dbReference type="AlphaFoldDB" id="A0A0F9J5H6"/>